<feature type="compositionally biased region" description="Basic and acidic residues" evidence="7">
    <location>
        <begin position="1291"/>
        <end position="1303"/>
    </location>
</feature>
<feature type="compositionally biased region" description="Polar residues" evidence="7">
    <location>
        <begin position="1326"/>
        <end position="1336"/>
    </location>
</feature>
<feature type="compositionally biased region" description="Low complexity" evidence="7">
    <location>
        <begin position="1344"/>
        <end position="1358"/>
    </location>
</feature>
<accession>A0A0G4FK30</accession>
<dbReference type="PANTHER" id="PTHR24039">
    <property type="entry name" value="FIBRILLIN-RELATED"/>
    <property type="match status" value="1"/>
</dbReference>
<evidence type="ECO:0000256" key="1">
    <source>
        <dbReference type="ARBA" id="ARBA00022536"/>
    </source>
</evidence>
<evidence type="ECO:0000256" key="3">
    <source>
        <dbReference type="ARBA" id="ARBA00022737"/>
    </source>
</evidence>
<evidence type="ECO:0000259" key="9">
    <source>
        <dbReference type="PROSITE" id="PS50026"/>
    </source>
</evidence>
<feature type="domain" description="EGF-like" evidence="9">
    <location>
        <begin position="419"/>
        <end position="459"/>
    </location>
</feature>
<dbReference type="PANTHER" id="PTHR24039:SF58">
    <property type="entry name" value="EGF-LIKE DOMAIN-CONTAINING PROTEIN"/>
    <property type="match status" value="1"/>
</dbReference>
<dbReference type="InterPro" id="IPR000152">
    <property type="entry name" value="EGF-type_Asp/Asn_hydroxyl_site"/>
</dbReference>
<dbReference type="GO" id="GO:0005509">
    <property type="term" value="F:calcium ion binding"/>
    <property type="evidence" value="ECO:0007669"/>
    <property type="project" value="InterPro"/>
</dbReference>
<dbReference type="InterPro" id="IPR049883">
    <property type="entry name" value="NOTCH1_EGF-like"/>
</dbReference>
<feature type="domain" description="EGF-like" evidence="9">
    <location>
        <begin position="377"/>
        <end position="418"/>
    </location>
</feature>
<organism evidence="10">
    <name type="scientific">Chromera velia CCMP2878</name>
    <dbReference type="NCBI Taxonomy" id="1169474"/>
    <lineage>
        <taxon>Eukaryota</taxon>
        <taxon>Sar</taxon>
        <taxon>Alveolata</taxon>
        <taxon>Colpodellida</taxon>
        <taxon>Chromeraceae</taxon>
        <taxon>Chromera</taxon>
    </lineage>
</organism>
<gene>
    <name evidence="10" type="ORF">Cvel_17434</name>
</gene>
<feature type="repeat" description="RCC1" evidence="6">
    <location>
        <begin position="195"/>
        <end position="245"/>
    </location>
</feature>
<dbReference type="Gene3D" id="2.10.25.10">
    <property type="entry name" value="Laminin"/>
    <property type="match status" value="5"/>
</dbReference>
<proteinExistence type="predicted"/>
<feature type="repeat" description="RCC1" evidence="6">
    <location>
        <begin position="91"/>
        <end position="145"/>
    </location>
</feature>
<dbReference type="InterPro" id="IPR058923">
    <property type="entry name" value="RCC1-like_dom"/>
</dbReference>
<dbReference type="PRINTS" id="PR00633">
    <property type="entry name" value="RCCNDNSATION"/>
</dbReference>
<keyword evidence="8" id="KW-1133">Transmembrane helix</keyword>
<feature type="compositionally biased region" description="Polar residues" evidence="7">
    <location>
        <begin position="1138"/>
        <end position="1147"/>
    </location>
</feature>
<evidence type="ECO:0000256" key="6">
    <source>
        <dbReference type="PROSITE-ProRule" id="PRU00235"/>
    </source>
</evidence>
<dbReference type="InterPro" id="IPR000408">
    <property type="entry name" value="Reg_chr_condens"/>
</dbReference>
<dbReference type="CDD" id="cd00054">
    <property type="entry name" value="EGF_CA"/>
    <property type="match status" value="5"/>
</dbReference>
<dbReference type="SMART" id="SM00179">
    <property type="entry name" value="EGF_CA"/>
    <property type="match status" value="5"/>
</dbReference>
<dbReference type="PROSITE" id="PS00010">
    <property type="entry name" value="ASX_HYDROXYL"/>
    <property type="match status" value="5"/>
</dbReference>
<feature type="domain" description="EGF-like" evidence="9">
    <location>
        <begin position="501"/>
        <end position="541"/>
    </location>
</feature>
<dbReference type="InterPro" id="IPR009091">
    <property type="entry name" value="RCC1/BLIP-II"/>
</dbReference>
<dbReference type="InterPro" id="IPR001881">
    <property type="entry name" value="EGF-like_Ca-bd_dom"/>
</dbReference>
<feature type="transmembrane region" description="Helical" evidence="8">
    <location>
        <begin position="861"/>
        <end position="888"/>
    </location>
</feature>
<dbReference type="PhylomeDB" id="A0A0G4FK30"/>
<feature type="compositionally biased region" description="Acidic residues" evidence="7">
    <location>
        <begin position="1304"/>
        <end position="1317"/>
    </location>
</feature>
<dbReference type="PROSITE" id="PS01186">
    <property type="entry name" value="EGF_2"/>
    <property type="match status" value="5"/>
</dbReference>
<dbReference type="SUPFAM" id="SSF57184">
    <property type="entry name" value="Growth factor receptor domain"/>
    <property type="match status" value="2"/>
</dbReference>
<dbReference type="InterPro" id="IPR018097">
    <property type="entry name" value="EGF_Ca-bd_CS"/>
</dbReference>
<dbReference type="PROSITE" id="PS00626">
    <property type="entry name" value="RCC1_2"/>
    <property type="match status" value="1"/>
</dbReference>
<dbReference type="PROSITE" id="PS50026">
    <property type="entry name" value="EGF_3"/>
    <property type="match status" value="5"/>
</dbReference>
<evidence type="ECO:0000313" key="10">
    <source>
        <dbReference type="EMBL" id="CEM14133.1"/>
    </source>
</evidence>
<keyword evidence="3" id="KW-0677">Repeat</keyword>
<keyword evidence="8" id="KW-0472">Membrane</keyword>
<evidence type="ECO:0000256" key="5">
    <source>
        <dbReference type="PROSITE-ProRule" id="PRU00076"/>
    </source>
</evidence>
<feature type="compositionally biased region" description="Low complexity" evidence="7">
    <location>
        <begin position="1367"/>
        <end position="1379"/>
    </location>
</feature>
<dbReference type="PROSITE" id="PS01187">
    <property type="entry name" value="EGF_CA"/>
    <property type="match status" value="3"/>
</dbReference>
<dbReference type="InterPro" id="IPR000742">
    <property type="entry name" value="EGF"/>
</dbReference>
<keyword evidence="8" id="KW-0812">Transmembrane</keyword>
<dbReference type="PROSITE" id="PS50012">
    <property type="entry name" value="RCC1_3"/>
    <property type="match status" value="5"/>
</dbReference>
<evidence type="ECO:0000256" key="8">
    <source>
        <dbReference type="SAM" id="Phobius"/>
    </source>
</evidence>
<keyword evidence="2" id="KW-0732">Signal</keyword>
<dbReference type="EMBL" id="CDMZ01000430">
    <property type="protein sequence ID" value="CEM14133.1"/>
    <property type="molecule type" value="Genomic_DNA"/>
</dbReference>
<comment type="caution">
    <text evidence="5">Lacks conserved residue(s) required for the propagation of feature annotation.</text>
</comment>
<dbReference type="VEuPathDB" id="CryptoDB:Cvel_17434"/>
<dbReference type="Gene3D" id="2.130.10.30">
    <property type="entry name" value="Regulator of chromosome condensation 1/beta-lactamase-inhibitor protein II"/>
    <property type="match status" value="2"/>
</dbReference>
<feature type="compositionally biased region" description="Low complexity" evidence="7">
    <location>
        <begin position="1169"/>
        <end position="1178"/>
    </location>
</feature>
<keyword evidence="1 5" id="KW-0245">EGF-like domain</keyword>
<feature type="region of interest" description="Disordered" evidence="7">
    <location>
        <begin position="1132"/>
        <end position="1387"/>
    </location>
</feature>
<feature type="repeat" description="RCC1" evidence="6">
    <location>
        <begin position="246"/>
        <end position="295"/>
    </location>
</feature>
<dbReference type="SUPFAM" id="SSF50985">
    <property type="entry name" value="RCC1/BLIP-II"/>
    <property type="match status" value="1"/>
</dbReference>
<feature type="compositionally biased region" description="Low complexity" evidence="7">
    <location>
        <begin position="1280"/>
        <end position="1290"/>
    </location>
</feature>
<evidence type="ECO:0000256" key="7">
    <source>
        <dbReference type="SAM" id="MobiDB-lite"/>
    </source>
</evidence>
<dbReference type="Pfam" id="PF07645">
    <property type="entry name" value="EGF_CA"/>
    <property type="match status" value="4"/>
</dbReference>
<dbReference type="Pfam" id="PF25390">
    <property type="entry name" value="WD40_RLD"/>
    <property type="match status" value="1"/>
</dbReference>
<feature type="domain" description="EGF-like" evidence="9">
    <location>
        <begin position="460"/>
        <end position="500"/>
    </location>
</feature>
<feature type="repeat" description="RCC1" evidence="6">
    <location>
        <begin position="146"/>
        <end position="194"/>
    </location>
</feature>
<keyword evidence="4" id="KW-1015">Disulfide bond</keyword>
<protein>
    <recommendedName>
        <fullName evidence="9">EGF-like domain-containing protein</fullName>
    </recommendedName>
</protein>
<reference evidence="10" key="1">
    <citation type="submission" date="2014-11" db="EMBL/GenBank/DDBJ databases">
        <authorList>
            <person name="Otto D Thomas"/>
            <person name="Naeem Raeece"/>
        </authorList>
    </citation>
    <scope>NUCLEOTIDE SEQUENCE</scope>
</reference>
<feature type="compositionally biased region" description="Basic and acidic residues" evidence="7">
    <location>
        <begin position="1268"/>
        <end position="1279"/>
    </location>
</feature>
<dbReference type="InterPro" id="IPR009030">
    <property type="entry name" value="Growth_fac_rcpt_cys_sf"/>
</dbReference>
<feature type="region of interest" description="Disordered" evidence="7">
    <location>
        <begin position="899"/>
        <end position="923"/>
    </location>
</feature>
<evidence type="ECO:0000256" key="2">
    <source>
        <dbReference type="ARBA" id="ARBA00022729"/>
    </source>
</evidence>
<dbReference type="FunFam" id="2.10.25.10:FF:000038">
    <property type="entry name" value="Fibrillin 2"/>
    <property type="match status" value="5"/>
</dbReference>
<evidence type="ECO:0000256" key="4">
    <source>
        <dbReference type="ARBA" id="ARBA00023157"/>
    </source>
</evidence>
<dbReference type="SMART" id="SM00181">
    <property type="entry name" value="EGF"/>
    <property type="match status" value="5"/>
</dbReference>
<feature type="domain" description="EGF-like" evidence="9">
    <location>
        <begin position="542"/>
        <end position="583"/>
    </location>
</feature>
<feature type="repeat" description="RCC1" evidence="6">
    <location>
        <begin position="296"/>
        <end position="346"/>
    </location>
</feature>
<dbReference type="Pfam" id="PF00415">
    <property type="entry name" value="RCC1"/>
    <property type="match status" value="1"/>
</dbReference>
<sequence>MKFVQAVLFYLTNTACKSWLRPAEAVTILGGQEHTTVVDGSGNVLAAGSNQFGQLGLGDNTDRSQFTLLPSVSSIVSGCAYFHTVLVNSTGAALVVGQNDYGQLGLGDSTDRNALENLSNSSPLSGESVVGAACGKYSTLMWTSSGKLFAWGDGQYGLGSTSDFNTPQEVSSLNTETVVGAATDEDSSLAWTSDGKLFSWGRNDRGQLGLGHTSQMSTPSQVTVSGETIKSASSGSHHSIFVTNSGKLYSMGANFDGRLGTSASGSTQSSPLLIISSGVATAFAADDSNVVLMSDGSVMVFGDNEIGNMGTGDTNDVATPTQYPGIPSGAANVAIGPLTLFVELNNGTILVSGQNSHGELGMAPSAAVKSPVVFSTDIDECLTSVDDCHVEATCTNSAGSFTCACNTGFSGAGGVTCSDIDECGTSVHNCHTDGTCTNTAGSFTCACNGGYTGTGLACSDIDECGTATDNCNALATCTNTGGSFTCACNNGYSGDGLTCSDIDECGTATDNCNALATCTNTGGSFTCACNNGYSGDGLTCSDQDECSLSTHNCDSLGTCTNSDGSFACACNTGYSGDGISTCTADLIAELSESGGEVSLENSDPSGLMLHISVYGPDYTSMSAQTGSVSVNLVMNSADEILATPVRGEFRDTSPPTWQSLLGAIDREQTPFVGEAGAATGRRSLVLLTSANNPHPYAGDRTREGGFIVEGATRFVRVQARQQKRVVGSGKVPLVRASQFGASRAGGARSNFRRLTETSSWLAASEEDVRVSEEELKDGAGAVRIRSLGPDQSSVLEQRRILESDRGSFGLGIEGGEWILECAQVDVQAEVWTNSGRSYIPPPSHPPIAGDAQSASTLPGDILPGALAVLWLWVLLVALLSAFTGFILISRGVEKKVNPPLSAVHSKSSPHQKAPTALSEAKVADRPDGQLLSATIEQVLGSKEHRQRLSSFFSARRVVAFQEARKEINSADRGGQAAQNVEGNAGKGKKEEFRGHYKRLARWVSESPCAVCCRRLRLREKTLAFVDARRLSRLREVNYLQTSVKMKGYLESRERRQKLLWQQMDTELATWAHDLGLPGFRIVSWHRGEVWRRIKANASAPGVQSSDTFASSVSASSPQKLKFSSSLSSSLWSEDTSSPDCSTATVAPSSLPGYVASPVISPQRKPREPSPSSAASPSSPIRPPRWSDRSPNFFESLRQQVERLSPKNFKGQKGGRGQEGWKKVPKEEEEEEDSQTDKADPESDNDSLFEHLEMLKQVIGLRDDEQEEDNSRSIKEEEAAPKASVAASPSEARARDEKEKQVKEIEEEEVEIEDEDEGSPLVRKVGDSSTASPTISPSVRAFQGSRFFPSPLLSSRSQQLTDPKVEQSAPSPAAEEGSSVARRRSHKSRRISAVLRAVKMQRDHIVRAIDAQEKSGHARRLKWRSKMAIVAPQSVAKAGTLPLR</sequence>
<name>A0A0G4FK30_9ALVE</name>